<feature type="chain" id="PRO_5046334353" description="DUF1579 domain-containing protein" evidence="1">
    <location>
        <begin position="24"/>
        <end position="174"/>
    </location>
</feature>
<gene>
    <name evidence="2" type="ORF">GCM10009119_05270</name>
</gene>
<evidence type="ECO:0000313" key="3">
    <source>
        <dbReference type="Proteomes" id="UP001500469"/>
    </source>
</evidence>
<dbReference type="EMBL" id="BAAAFI010000002">
    <property type="protein sequence ID" value="GAA0877559.1"/>
    <property type="molecule type" value="Genomic_DNA"/>
</dbReference>
<dbReference type="RefSeq" id="WP_343848255.1">
    <property type="nucleotide sequence ID" value="NZ_BAAAFI010000002.1"/>
</dbReference>
<accession>A0ABN1MVX5</accession>
<feature type="signal peptide" evidence="1">
    <location>
        <begin position="1"/>
        <end position="23"/>
    </location>
</feature>
<sequence length="174" mass="19823">MKNLIQFLLVLVLFAGSPVLALAQPSYELNEAAQKKLAQLSFLEGNWEGSGWMMGQDRVRSTFEQEEYVQFKLSGTVMEVEGIGQAEGKVVHHALAVISVGEGEGKFDFTSFLQSGEKGTYPAELIDGKLYWYPVKEVRYVIEINEKGQWFEIGEYNAGTQWYKFFEMTLERQK</sequence>
<evidence type="ECO:0000256" key="1">
    <source>
        <dbReference type="SAM" id="SignalP"/>
    </source>
</evidence>
<reference evidence="2 3" key="1">
    <citation type="journal article" date="2019" name="Int. J. Syst. Evol. Microbiol.">
        <title>The Global Catalogue of Microorganisms (GCM) 10K type strain sequencing project: providing services to taxonomists for standard genome sequencing and annotation.</title>
        <authorList>
            <consortium name="The Broad Institute Genomics Platform"/>
            <consortium name="The Broad Institute Genome Sequencing Center for Infectious Disease"/>
            <person name="Wu L."/>
            <person name="Ma J."/>
        </authorList>
    </citation>
    <scope>NUCLEOTIDE SEQUENCE [LARGE SCALE GENOMIC DNA]</scope>
    <source>
        <strain evidence="2 3">JCM 16112</strain>
    </source>
</reference>
<protein>
    <recommendedName>
        <fullName evidence="4">DUF1579 domain-containing protein</fullName>
    </recommendedName>
</protein>
<evidence type="ECO:0008006" key="4">
    <source>
        <dbReference type="Google" id="ProtNLM"/>
    </source>
</evidence>
<dbReference type="Proteomes" id="UP001500469">
    <property type="component" value="Unassembled WGS sequence"/>
</dbReference>
<keyword evidence="1" id="KW-0732">Signal</keyword>
<keyword evidence="3" id="KW-1185">Reference proteome</keyword>
<organism evidence="2 3">
    <name type="scientific">Algoriphagus jejuensis</name>
    <dbReference type="NCBI Taxonomy" id="419934"/>
    <lineage>
        <taxon>Bacteria</taxon>
        <taxon>Pseudomonadati</taxon>
        <taxon>Bacteroidota</taxon>
        <taxon>Cytophagia</taxon>
        <taxon>Cytophagales</taxon>
        <taxon>Cyclobacteriaceae</taxon>
        <taxon>Algoriphagus</taxon>
    </lineage>
</organism>
<name>A0ABN1MVX5_9BACT</name>
<evidence type="ECO:0000313" key="2">
    <source>
        <dbReference type="EMBL" id="GAA0877559.1"/>
    </source>
</evidence>
<comment type="caution">
    <text evidence="2">The sequence shown here is derived from an EMBL/GenBank/DDBJ whole genome shotgun (WGS) entry which is preliminary data.</text>
</comment>
<proteinExistence type="predicted"/>